<gene>
    <name evidence="1" type="ORF">BD311DRAFT_6003</name>
</gene>
<reference evidence="1" key="1">
    <citation type="submission" date="2019-01" db="EMBL/GenBank/DDBJ databases">
        <title>Draft genome sequences of three monokaryotic isolates of the white-rot basidiomycete fungus Dichomitus squalens.</title>
        <authorList>
            <consortium name="DOE Joint Genome Institute"/>
            <person name="Lopez S.C."/>
            <person name="Andreopoulos B."/>
            <person name="Pangilinan J."/>
            <person name="Lipzen A."/>
            <person name="Riley R."/>
            <person name="Ahrendt S."/>
            <person name="Ng V."/>
            <person name="Barry K."/>
            <person name="Daum C."/>
            <person name="Grigoriev I.V."/>
            <person name="Hilden K.S."/>
            <person name="Makela M.R."/>
            <person name="de Vries R.P."/>
        </authorList>
    </citation>
    <scope>NUCLEOTIDE SEQUENCE [LARGE SCALE GENOMIC DNA]</scope>
    <source>
        <strain evidence="1">OM18370.1</strain>
    </source>
</reference>
<sequence length="399" mass="44573">MYKNCFAGSVESSVPRTFLSLMDRTLTLDKLAVELLTLISFFACTDGGQTGCSLALVSKRINYASRPARFYSVQLLDSPTQIEKFLQSYQQQQARATDNIPRVRHLCLSFFGKGLETAPTDATPMPAPRSRAEWLASLQKRAQHMQSGQESLDEQYNRVIPALIRTVAPDLHSLALMQAQWRSSTVLRCQFPYLEEMTLVGGDPTFLPFDFLPSDKPIYPALKRLHHIQSLVNKDVDFFKWAKHAPELTHLRVSRLDYHPRGTVDTLIQSIGTSAPEDVFPHLEKVVIQPNPGPPLGTRQGTAELSYRDFLSHLRRSITKARVPVLLLPPMELPKVAPGVDPSRGCIMKLRSVWQSAIEGKQYTWETSVAEPQLPPARLMPSGFVTPSHMAKGMVAVGA</sequence>
<organism evidence="1">
    <name type="scientific">Dichomitus squalens</name>
    <dbReference type="NCBI Taxonomy" id="114155"/>
    <lineage>
        <taxon>Eukaryota</taxon>
        <taxon>Fungi</taxon>
        <taxon>Dikarya</taxon>
        <taxon>Basidiomycota</taxon>
        <taxon>Agaricomycotina</taxon>
        <taxon>Agaricomycetes</taxon>
        <taxon>Polyporales</taxon>
        <taxon>Polyporaceae</taxon>
        <taxon>Dichomitus</taxon>
    </lineage>
</organism>
<dbReference type="AlphaFoldDB" id="A0A4Q9N5M4"/>
<dbReference type="Proteomes" id="UP000292957">
    <property type="component" value="Unassembled WGS sequence"/>
</dbReference>
<proteinExistence type="predicted"/>
<accession>A0A4Q9N5M4</accession>
<dbReference type="OrthoDB" id="2748701at2759"/>
<name>A0A4Q9N5M4_9APHY</name>
<protein>
    <submittedName>
        <fullName evidence="1">Uncharacterized protein</fullName>
    </submittedName>
</protein>
<evidence type="ECO:0000313" key="1">
    <source>
        <dbReference type="EMBL" id="TBU35545.1"/>
    </source>
</evidence>
<dbReference type="EMBL" id="ML143386">
    <property type="protein sequence ID" value="TBU35545.1"/>
    <property type="molecule type" value="Genomic_DNA"/>
</dbReference>